<sequence>MNGTDVRLLAGGKVWRLKAADGDASDVVEWLINERSDQVEGALVALSRQQVVTQLGRGIPSDFPGPDVVIGDPDQGGIRGWWDSTVQAYLRDRAGEGEAVSESVAVQGRWVRKSRQWEDVEFSGADHRVLIVTSLGIVTPAGVVVSRPLEEPDHLTDLVIKYPWQSRKDSQNPQVWVSGEALEALSFPSGSVTAKTLKDVVADFFGVTVGYEKSGFFGCTFSSPEPDRWPNRTVDVVLMPATHLDPSGSRPADRGVIGIVDTSTILPEEEAEAAHLLADRIAWLYGMEGVLPAPRWALVGGTILAAAMSKARPSPSNAAAKRVPCPLPARVGGRGVLPSQWWTSKNWRRKHRKTTAGVDVELDQQAAYLPSAAELYCGWGTPEWVTPDPRVFDQQRPPQGLFHLTVPAGNDCDGLYPQLPVPHPGMSWSKPETFWATTVDIQQLIAPVDNGGAGLAIAELDIDAAWVWPEQHQWLKGFAVLLRKRLQEARSSGRLDYEQMIKALYTSVFGRLSAVGAGAWKYPLLDLQQPVWYASIEGFSRWRAMKYACRIARDFDLYPSDCLADAWFYRIPENVDPAALEDPLRPDGTRSNGSYRLKALPGAA</sequence>
<dbReference type="EMBL" id="BLKX01000003">
    <property type="protein sequence ID" value="GFG83137.1"/>
    <property type="molecule type" value="Genomic_DNA"/>
</dbReference>
<protein>
    <submittedName>
        <fullName evidence="1">Uncharacterized protein</fullName>
    </submittedName>
</protein>
<dbReference type="Proteomes" id="UP000465240">
    <property type="component" value="Unassembled WGS sequence"/>
</dbReference>
<organism evidence="1 2">
    <name type="scientific">Mycobacterium paragordonae</name>
    <dbReference type="NCBI Taxonomy" id="1389713"/>
    <lineage>
        <taxon>Bacteria</taxon>
        <taxon>Bacillati</taxon>
        <taxon>Actinomycetota</taxon>
        <taxon>Actinomycetes</taxon>
        <taxon>Mycobacteriales</taxon>
        <taxon>Mycobacteriaceae</taxon>
        <taxon>Mycobacterium</taxon>
    </lineage>
</organism>
<comment type="caution">
    <text evidence="1">The sequence shown here is derived from an EMBL/GenBank/DDBJ whole genome shotgun (WGS) entry which is preliminary data.</text>
</comment>
<proteinExistence type="predicted"/>
<dbReference type="RefSeq" id="WP_120795241.1">
    <property type="nucleotide sequence ID" value="NZ_BLKX01000003.1"/>
</dbReference>
<reference evidence="1 2" key="1">
    <citation type="journal article" date="2019" name="Emerg. Microbes Infect.">
        <title>Comprehensive subspecies identification of 175 nontuberculous mycobacteria species based on 7547 genomic profiles.</title>
        <authorList>
            <person name="Matsumoto Y."/>
            <person name="Kinjo T."/>
            <person name="Motooka D."/>
            <person name="Nabeya D."/>
            <person name="Jung N."/>
            <person name="Uechi K."/>
            <person name="Horii T."/>
            <person name="Iida T."/>
            <person name="Fujita J."/>
            <person name="Nakamura S."/>
        </authorList>
    </citation>
    <scope>NUCLEOTIDE SEQUENCE [LARGE SCALE GENOMIC DNA]</scope>
    <source>
        <strain evidence="1 2">JCM 18565</strain>
    </source>
</reference>
<gene>
    <name evidence="1" type="ORF">MPRG_64130</name>
</gene>
<accession>A0ABQ1CFM9</accession>
<name>A0ABQ1CFM9_9MYCO</name>
<evidence type="ECO:0000313" key="2">
    <source>
        <dbReference type="Proteomes" id="UP000465240"/>
    </source>
</evidence>
<evidence type="ECO:0000313" key="1">
    <source>
        <dbReference type="EMBL" id="GFG83137.1"/>
    </source>
</evidence>
<keyword evidence="2" id="KW-1185">Reference proteome</keyword>